<dbReference type="AlphaFoldDB" id="A0A3M7TSE2"/>
<dbReference type="Pfam" id="PF12645">
    <property type="entry name" value="HTH_16"/>
    <property type="match status" value="1"/>
</dbReference>
<evidence type="ECO:0000313" key="3">
    <source>
        <dbReference type="Proteomes" id="UP000278746"/>
    </source>
</evidence>
<name>A0A3M7TSE2_9BACI</name>
<organism evidence="2 3">
    <name type="scientific">Alteribacter keqinensis</name>
    <dbReference type="NCBI Taxonomy" id="2483800"/>
    <lineage>
        <taxon>Bacteria</taxon>
        <taxon>Bacillati</taxon>
        <taxon>Bacillota</taxon>
        <taxon>Bacilli</taxon>
        <taxon>Bacillales</taxon>
        <taxon>Bacillaceae</taxon>
        <taxon>Alteribacter</taxon>
    </lineage>
</organism>
<protein>
    <recommendedName>
        <fullName evidence="1">Helix-turn-helix conjugative transposon-like domain-containing protein</fullName>
    </recommendedName>
</protein>
<reference evidence="2 3" key="1">
    <citation type="submission" date="2018-10" db="EMBL/GenBank/DDBJ databases">
        <title>Bacillus Keqinensis sp. nov., a moderately halophilic bacterium isolated from a saline-alkaline lake.</title>
        <authorList>
            <person name="Wang H."/>
        </authorList>
    </citation>
    <scope>NUCLEOTIDE SEQUENCE [LARGE SCALE GENOMIC DNA]</scope>
    <source>
        <strain evidence="2 3">KQ-3</strain>
    </source>
</reference>
<keyword evidence="3" id="KW-1185">Reference proteome</keyword>
<dbReference type="Proteomes" id="UP000278746">
    <property type="component" value="Unassembled WGS sequence"/>
</dbReference>
<feature type="domain" description="Helix-turn-helix conjugative transposon-like" evidence="1">
    <location>
        <begin position="7"/>
        <end position="61"/>
    </location>
</feature>
<dbReference type="OrthoDB" id="2453202at2"/>
<comment type="caution">
    <text evidence="2">The sequence shown here is derived from an EMBL/GenBank/DDBJ whole genome shotgun (WGS) entry which is preliminary data.</text>
</comment>
<gene>
    <name evidence="2" type="ORF">EBO34_13150</name>
</gene>
<dbReference type="RefSeq" id="WP_122899287.1">
    <property type="nucleotide sequence ID" value="NZ_RHIB01000002.1"/>
</dbReference>
<evidence type="ECO:0000313" key="2">
    <source>
        <dbReference type="EMBL" id="RNA67662.1"/>
    </source>
</evidence>
<dbReference type="EMBL" id="RHIB01000002">
    <property type="protein sequence ID" value="RNA67662.1"/>
    <property type="molecule type" value="Genomic_DNA"/>
</dbReference>
<sequence>MKEWRMLIERSQKGDEESTLKIIGKIEPKIRKSLYQTDVQERENLEQELRIKTMKVVQSFDTQKVPGFWEWLDEAK</sequence>
<accession>A0A3M7TSE2</accession>
<evidence type="ECO:0000259" key="1">
    <source>
        <dbReference type="Pfam" id="PF12645"/>
    </source>
</evidence>
<dbReference type="InterPro" id="IPR024760">
    <property type="entry name" value="HTH_dom_conjug_TS-like"/>
</dbReference>
<proteinExistence type="predicted"/>